<protein>
    <submittedName>
        <fullName evidence="1">Uncharacterized protein</fullName>
    </submittedName>
</protein>
<evidence type="ECO:0000313" key="1">
    <source>
        <dbReference type="EMBL" id="KAI3784467.1"/>
    </source>
</evidence>
<accession>A0ACB9GP16</accession>
<dbReference type="Proteomes" id="UP001056120">
    <property type="component" value="Linkage Group LG14"/>
</dbReference>
<gene>
    <name evidence="1" type="ORF">L1987_43566</name>
</gene>
<comment type="caution">
    <text evidence="1">The sequence shown here is derived from an EMBL/GenBank/DDBJ whole genome shotgun (WGS) entry which is preliminary data.</text>
</comment>
<sequence>MAYHFATPSDRDALRGLSDIDVMKRMLMNVVRLITTNQEAVDRLVAHVEHAEKTTVKHDKAKLKLNESREEFEGARRRNKMKNDVAIHEAPLDVTPIGEGIPIVIEAQGEIM</sequence>
<evidence type="ECO:0000313" key="2">
    <source>
        <dbReference type="Proteomes" id="UP001056120"/>
    </source>
</evidence>
<reference evidence="2" key="1">
    <citation type="journal article" date="2022" name="Mol. Ecol. Resour.">
        <title>The genomes of chicory, endive, great burdock and yacon provide insights into Asteraceae palaeo-polyploidization history and plant inulin production.</title>
        <authorList>
            <person name="Fan W."/>
            <person name="Wang S."/>
            <person name="Wang H."/>
            <person name="Wang A."/>
            <person name="Jiang F."/>
            <person name="Liu H."/>
            <person name="Zhao H."/>
            <person name="Xu D."/>
            <person name="Zhang Y."/>
        </authorList>
    </citation>
    <scope>NUCLEOTIDE SEQUENCE [LARGE SCALE GENOMIC DNA]</scope>
    <source>
        <strain evidence="2">cv. Yunnan</strain>
    </source>
</reference>
<organism evidence="1 2">
    <name type="scientific">Smallanthus sonchifolius</name>
    <dbReference type="NCBI Taxonomy" id="185202"/>
    <lineage>
        <taxon>Eukaryota</taxon>
        <taxon>Viridiplantae</taxon>
        <taxon>Streptophyta</taxon>
        <taxon>Embryophyta</taxon>
        <taxon>Tracheophyta</taxon>
        <taxon>Spermatophyta</taxon>
        <taxon>Magnoliopsida</taxon>
        <taxon>eudicotyledons</taxon>
        <taxon>Gunneridae</taxon>
        <taxon>Pentapetalae</taxon>
        <taxon>asterids</taxon>
        <taxon>campanulids</taxon>
        <taxon>Asterales</taxon>
        <taxon>Asteraceae</taxon>
        <taxon>Asteroideae</taxon>
        <taxon>Heliantheae alliance</taxon>
        <taxon>Millerieae</taxon>
        <taxon>Smallanthus</taxon>
    </lineage>
</organism>
<dbReference type="EMBL" id="CM042031">
    <property type="protein sequence ID" value="KAI3784467.1"/>
    <property type="molecule type" value="Genomic_DNA"/>
</dbReference>
<name>A0ACB9GP16_9ASTR</name>
<proteinExistence type="predicted"/>
<reference evidence="1 2" key="2">
    <citation type="journal article" date="2022" name="Mol. Ecol. Resour.">
        <title>The genomes of chicory, endive, great burdock and yacon provide insights into Asteraceae paleo-polyploidization history and plant inulin production.</title>
        <authorList>
            <person name="Fan W."/>
            <person name="Wang S."/>
            <person name="Wang H."/>
            <person name="Wang A."/>
            <person name="Jiang F."/>
            <person name="Liu H."/>
            <person name="Zhao H."/>
            <person name="Xu D."/>
            <person name="Zhang Y."/>
        </authorList>
    </citation>
    <scope>NUCLEOTIDE SEQUENCE [LARGE SCALE GENOMIC DNA]</scope>
    <source>
        <strain evidence="2">cv. Yunnan</strain>
        <tissue evidence="1">Leaves</tissue>
    </source>
</reference>
<keyword evidence="2" id="KW-1185">Reference proteome</keyword>